<evidence type="ECO:0000313" key="2">
    <source>
        <dbReference type="EMBL" id="QHT08676.1"/>
    </source>
</evidence>
<proteinExistence type="predicted"/>
<dbReference type="CDD" id="cd08161">
    <property type="entry name" value="SET"/>
    <property type="match status" value="1"/>
</dbReference>
<dbReference type="PROSITE" id="PS50280">
    <property type="entry name" value="SET"/>
    <property type="match status" value="1"/>
</dbReference>
<feature type="domain" description="SET" evidence="1">
    <location>
        <begin position="7"/>
        <end position="113"/>
    </location>
</feature>
<protein>
    <recommendedName>
        <fullName evidence="1">SET domain-containing protein</fullName>
    </recommendedName>
</protein>
<sequence length="118" mass="13812">MYQALPSYLTIRESKIHGLGLFAKEIIPKNTLLGLTHIKNDLFEDNYIRTPIGGFYNHSENPNCYSYLTDTLLERYVGQVIGSFESFENKDKYRYLVSLTDIKKNEEITSKYNLYQIK</sequence>
<organism evidence="2">
    <name type="scientific">viral metagenome</name>
    <dbReference type="NCBI Taxonomy" id="1070528"/>
    <lineage>
        <taxon>unclassified sequences</taxon>
        <taxon>metagenomes</taxon>
        <taxon>organismal metagenomes</taxon>
    </lineage>
</organism>
<dbReference type="Pfam" id="PF00856">
    <property type="entry name" value="SET"/>
    <property type="match status" value="1"/>
</dbReference>
<dbReference type="SUPFAM" id="SSF82199">
    <property type="entry name" value="SET domain"/>
    <property type="match status" value="1"/>
</dbReference>
<accession>A0A6C0CV09</accession>
<dbReference type="InterPro" id="IPR046341">
    <property type="entry name" value="SET_dom_sf"/>
</dbReference>
<evidence type="ECO:0000259" key="1">
    <source>
        <dbReference type="PROSITE" id="PS50280"/>
    </source>
</evidence>
<name>A0A6C0CV09_9ZZZZ</name>
<dbReference type="Gene3D" id="2.170.270.10">
    <property type="entry name" value="SET domain"/>
    <property type="match status" value="1"/>
</dbReference>
<dbReference type="InterPro" id="IPR001214">
    <property type="entry name" value="SET_dom"/>
</dbReference>
<dbReference type="EMBL" id="MN739500">
    <property type="protein sequence ID" value="QHT08676.1"/>
    <property type="molecule type" value="Genomic_DNA"/>
</dbReference>
<reference evidence="2" key="1">
    <citation type="journal article" date="2020" name="Nature">
        <title>Giant virus diversity and host interactions through global metagenomics.</title>
        <authorList>
            <person name="Schulz F."/>
            <person name="Roux S."/>
            <person name="Paez-Espino D."/>
            <person name="Jungbluth S."/>
            <person name="Walsh D.A."/>
            <person name="Denef V.J."/>
            <person name="McMahon K.D."/>
            <person name="Konstantinidis K.T."/>
            <person name="Eloe-Fadrosh E.A."/>
            <person name="Kyrpides N.C."/>
            <person name="Woyke T."/>
        </authorList>
    </citation>
    <scope>NUCLEOTIDE SEQUENCE</scope>
    <source>
        <strain evidence="2">GVMAG-M-3300023109-53</strain>
    </source>
</reference>
<dbReference type="AlphaFoldDB" id="A0A6C0CV09"/>